<comment type="caution">
    <text evidence="1">The sequence shown here is derived from an EMBL/GenBank/DDBJ whole genome shotgun (WGS) entry which is preliminary data.</text>
</comment>
<name>A0A9D1JPN2_9FIRM</name>
<protein>
    <submittedName>
        <fullName evidence="1">Alpha/beta hydrolase</fullName>
    </submittedName>
</protein>
<evidence type="ECO:0000313" key="2">
    <source>
        <dbReference type="Proteomes" id="UP000823927"/>
    </source>
</evidence>
<gene>
    <name evidence="1" type="ORF">IAB46_01800</name>
</gene>
<proteinExistence type="predicted"/>
<dbReference type="InterPro" id="IPR029058">
    <property type="entry name" value="AB_hydrolase_fold"/>
</dbReference>
<dbReference type="Proteomes" id="UP000823927">
    <property type="component" value="Unassembled WGS sequence"/>
</dbReference>
<dbReference type="EMBL" id="DVIT01000007">
    <property type="protein sequence ID" value="HIS46287.1"/>
    <property type="molecule type" value="Genomic_DNA"/>
</dbReference>
<organism evidence="1 2">
    <name type="scientific">Candidatus Scybalocola faecigallinarum</name>
    <dbReference type="NCBI Taxonomy" id="2840941"/>
    <lineage>
        <taxon>Bacteria</taxon>
        <taxon>Bacillati</taxon>
        <taxon>Bacillota</taxon>
        <taxon>Clostridia</taxon>
        <taxon>Lachnospirales</taxon>
        <taxon>Lachnospiraceae</taxon>
        <taxon>Lachnospiraceae incertae sedis</taxon>
        <taxon>Candidatus Scybalocola (ex Gilroy et al. 2021)</taxon>
    </lineage>
</organism>
<sequence length="192" mass="21671">MKKLAVIFPGVGYHTDKPLLYYSKKLAAESGYMIKEVSYGNFPKGMRDSREKLEKAFFGALEQTEEILKDVDFGGYEEILFISKSVGTAVASAYGQKHHLKTRNVYYTPVGDSFRFMEQPGIAFTGSKDDWVPLDTVEQGCRQGGFPLYVVREGNHSLETGAVKQDLKNLEEIMEITEAYIRGNNTMTGRWL</sequence>
<dbReference type="Gene3D" id="3.40.50.1820">
    <property type="entry name" value="alpha/beta hydrolase"/>
    <property type="match status" value="1"/>
</dbReference>
<keyword evidence="1" id="KW-0378">Hydrolase</keyword>
<reference evidence="1" key="1">
    <citation type="submission" date="2020-10" db="EMBL/GenBank/DDBJ databases">
        <authorList>
            <person name="Gilroy R."/>
        </authorList>
    </citation>
    <scope>NUCLEOTIDE SEQUENCE</scope>
    <source>
        <strain evidence="1">CHK178-757</strain>
    </source>
</reference>
<evidence type="ECO:0000313" key="1">
    <source>
        <dbReference type="EMBL" id="HIS46287.1"/>
    </source>
</evidence>
<accession>A0A9D1JPN2</accession>
<reference evidence="1" key="2">
    <citation type="journal article" date="2021" name="PeerJ">
        <title>Extensive microbial diversity within the chicken gut microbiome revealed by metagenomics and culture.</title>
        <authorList>
            <person name="Gilroy R."/>
            <person name="Ravi A."/>
            <person name="Getino M."/>
            <person name="Pursley I."/>
            <person name="Horton D.L."/>
            <person name="Alikhan N.F."/>
            <person name="Baker D."/>
            <person name="Gharbi K."/>
            <person name="Hall N."/>
            <person name="Watson M."/>
            <person name="Adriaenssens E.M."/>
            <person name="Foster-Nyarko E."/>
            <person name="Jarju S."/>
            <person name="Secka A."/>
            <person name="Antonio M."/>
            <person name="Oren A."/>
            <person name="Chaudhuri R.R."/>
            <person name="La Ragione R."/>
            <person name="Hildebrand F."/>
            <person name="Pallen M.J."/>
        </authorList>
    </citation>
    <scope>NUCLEOTIDE SEQUENCE</scope>
    <source>
        <strain evidence="1">CHK178-757</strain>
    </source>
</reference>
<dbReference type="SUPFAM" id="SSF53474">
    <property type="entry name" value="alpha/beta-Hydrolases"/>
    <property type="match status" value="1"/>
</dbReference>
<dbReference type="AlphaFoldDB" id="A0A9D1JPN2"/>
<dbReference type="GO" id="GO:0016787">
    <property type="term" value="F:hydrolase activity"/>
    <property type="evidence" value="ECO:0007669"/>
    <property type="project" value="UniProtKB-KW"/>
</dbReference>